<name>A0A7S4AH66_9STRA</name>
<evidence type="ECO:0000256" key="1">
    <source>
        <dbReference type="SAM" id="Phobius"/>
    </source>
</evidence>
<reference evidence="2" key="1">
    <citation type="submission" date="2021-01" db="EMBL/GenBank/DDBJ databases">
        <authorList>
            <person name="Corre E."/>
            <person name="Pelletier E."/>
            <person name="Niang G."/>
            <person name="Scheremetjew M."/>
            <person name="Finn R."/>
            <person name="Kale V."/>
            <person name="Holt S."/>
            <person name="Cochrane G."/>
            <person name="Meng A."/>
            <person name="Brown T."/>
            <person name="Cohen L."/>
        </authorList>
    </citation>
    <scope>NUCLEOTIDE SEQUENCE</scope>
    <source>
        <strain evidence="2">10249 10 AB</strain>
    </source>
</reference>
<accession>A0A7S4AH66</accession>
<organism evidence="2">
    <name type="scientific">Pseudo-nitzschia australis</name>
    <dbReference type="NCBI Taxonomy" id="44445"/>
    <lineage>
        <taxon>Eukaryota</taxon>
        <taxon>Sar</taxon>
        <taxon>Stramenopiles</taxon>
        <taxon>Ochrophyta</taxon>
        <taxon>Bacillariophyta</taxon>
        <taxon>Bacillariophyceae</taxon>
        <taxon>Bacillariophycidae</taxon>
        <taxon>Bacillariales</taxon>
        <taxon>Bacillariaceae</taxon>
        <taxon>Pseudo-nitzschia</taxon>
    </lineage>
</organism>
<keyword evidence="1" id="KW-0812">Transmembrane</keyword>
<feature type="transmembrane region" description="Helical" evidence="1">
    <location>
        <begin position="25"/>
        <end position="49"/>
    </location>
</feature>
<keyword evidence="1" id="KW-1133">Transmembrane helix</keyword>
<dbReference type="EMBL" id="HBIX01010934">
    <property type="protein sequence ID" value="CAE0715487.1"/>
    <property type="molecule type" value="Transcribed_RNA"/>
</dbReference>
<sequence length="138" mass="14563">MPSLVVATGWRGARGIRAPRKTPPIALVVAALSFASLFSTTTIVTTTTAQTTSNSMAMSSTVASSVLPVPKRMQPTPLMKNSREWLPTASLIPIDFAPSVFGDDAVREEKDSVLTGSEAVRLNSGKSGSICFVVRRPG</sequence>
<gene>
    <name evidence="2" type="ORF">PAUS00366_LOCUS8239</name>
</gene>
<dbReference type="AlphaFoldDB" id="A0A7S4AH66"/>
<protein>
    <submittedName>
        <fullName evidence="2">Uncharacterized protein</fullName>
    </submittedName>
</protein>
<evidence type="ECO:0000313" key="2">
    <source>
        <dbReference type="EMBL" id="CAE0715487.1"/>
    </source>
</evidence>
<proteinExistence type="predicted"/>
<keyword evidence="1" id="KW-0472">Membrane</keyword>